<dbReference type="AlphaFoldDB" id="A0A1W2G595"/>
<dbReference type="Proteomes" id="UP000192472">
    <property type="component" value="Unassembled WGS sequence"/>
</dbReference>
<name>A0A1W2G595_REIFA</name>
<proteinExistence type="predicted"/>
<protein>
    <submittedName>
        <fullName evidence="1">Uncharacterized protein</fullName>
    </submittedName>
</protein>
<accession>A0A1W2G595</accession>
<dbReference type="EMBL" id="FWYF01000001">
    <property type="protein sequence ID" value="SMD31761.1"/>
    <property type="molecule type" value="Genomic_DNA"/>
</dbReference>
<dbReference type="RefSeq" id="WP_139793693.1">
    <property type="nucleotide sequence ID" value="NZ_FWYF01000001.1"/>
</dbReference>
<dbReference type="OrthoDB" id="976741at2"/>
<gene>
    <name evidence="1" type="ORF">SAMN04488029_0098</name>
</gene>
<dbReference type="STRING" id="692418.SAMN04488029_0098"/>
<evidence type="ECO:0000313" key="1">
    <source>
        <dbReference type="EMBL" id="SMD31761.1"/>
    </source>
</evidence>
<organism evidence="1 2">
    <name type="scientific">Reichenbachiella faecimaris</name>
    <dbReference type="NCBI Taxonomy" id="692418"/>
    <lineage>
        <taxon>Bacteria</taxon>
        <taxon>Pseudomonadati</taxon>
        <taxon>Bacteroidota</taxon>
        <taxon>Cytophagia</taxon>
        <taxon>Cytophagales</taxon>
        <taxon>Reichenbachiellaceae</taxon>
        <taxon>Reichenbachiella</taxon>
    </lineage>
</organism>
<reference evidence="1 2" key="1">
    <citation type="submission" date="2017-04" db="EMBL/GenBank/DDBJ databases">
        <authorList>
            <person name="Afonso C.L."/>
            <person name="Miller P.J."/>
            <person name="Scott M.A."/>
            <person name="Spackman E."/>
            <person name="Goraichik I."/>
            <person name="Dimitrov K.M."/>
            <person name="Suarez D.L."/>
            <person name="Swayne D.E."/>
        </authorList>
    </citation>
    <scope>NUCLEOTIDE SEQUENCE [LARGE SCALE GENOMIC DNA]</scope>
    <source>
        <strain evidence="1 2">DSM 26133</strain>
    </source>
</reference>
<evidence type="ECO:0000313" key="2">
    <source>
        <dbReference type="Proteomes" id="UP000192472"/>
    </source>
</evidence>
<keyword evidence="2" id="KW-1185">Reference proteome</keyword>
<sequence length="277" mass="32596">MRTLLFALLTVLAIHKSVGQGLTDDMKDTEEQLRASTKQINQFFRRFNGEEDENGKRYYPSDKRYRDANLRRKYVPVLFDTQTGQLDATTAKEFVKVVTDKKSPAFLNFHQDDWCAEVETTFKYKGRTINGTLYMKLQPQGQGYEWVIQDVAFRQLSQWFDKDTSNEKQFLHPMSHELDFMTLRKALSNQKHAEQYTSDDYQPDYLSIFLYELNQGNLTFVSARNVAFHFFAIDGYYFSIANFNRPGYNSGWLISSLVPLANEDQKQQMKDYIYRKN</sequence>